<evidence type="ECO:0000256" key="3">
    <source>
        <dbReference type="SAM" id="SignalP"/>
    </source>
</evidence>
<accession>A0AA90Z1H1</accession>
<protein>
    <submittedName>
        <fullName evidence="5">Peptidase M75</fullName>
    </submittedName>
</protein>
<dbReference type="CDD" id="cd14659">
    <property type="entry name" value="Imelysin-like_IPPA"/>
    <property type="match status" value="1"/>
</dbReference>
<sequence length="336" mass="36675">MRILTFVAALMMPLAAQAQDRAPILMDVAETHILPRFDKLPETTGALVSASRVDCDPTSPALRAAYDAAFDSWISASHLRFGPTEVDDRAFAMAFWPDTKGFTTKALSQHIATEDDAVQDPEAYAETSIAGRGFFALERMLFDPAFAEQGNADYRCALIQAIAADIDANARAMADDWQSYAPSLTRPGENGRYRTQDEAMQELFKALSTGLEFTADTRLGRPLGTFDRPRPNRAEAWRSKRSLRHVELSLMALRDLASRLAFDHPDIAADLDAAFARAIENAQAIDDPALAGVSDPQARFRIEALQQSIHDIRAIASTELGPALGISAGFNSLDGD</sequence>
<feature type="domain" description="Imelysin-like" evidence="4">
    <location>
        <begin position="33"/>
        <end position="313"/>
    </location>
</feature>
<evidence type="ECO:0000256" key="1">
    <source>
        <dbReference type="ARBA" id="ARBA00004196"/>
    </source>
</evidence>
<proteinExistence type="predicted"/>
<comment type="subcellular location">
    <subcellularLocation>
        <location evidence="1">Cell envelope</location>
    </subcellularLocation>
</comment>
<evidence type="ECO:0000313" key="5">
    <source>
        <dbReference type="EMBL" id="NOE18037.1"/>
    </source>
</evidence>
<dbReference type="RefSeq" id="WP_171329400.1">
    <property type="nucleotide sequence ID" value="NZ_WVRA01000002.1"/>
</dbReference>
<dbReference type="AlphaFoldDB" id="A0AA90Z1H1"/>
<keyword evidence="2 3" id="KW-0732">Signal</keyword>
<feature type="chain" id="PRO_5041721173" evidence="3">
    <location>
        <begin position="19"/>
        <end position="336"/>
    </location>
</feature>
<reference evidence="5" key="1">
    <citation type="submission" date="2019-12" db="EMBL/GenBank/DDBJ databases">
        <title>Ruegeria JWLKs population differentiation of coral mucus and skeleton niches.</title>
        <authorList>
            <person name="Luo D."/>
        </authorList>
    </citation>
    <scope>NUCLEOTIDE SEQUENCE</scope>
    <source>
        <strain evidence="5">HKCCD6181</strain>
    </source>
</reference>
<feature type="signal peptide" evidence="3">
    <location>
        <begin position="1"/>
        <end position="18"/>
    </location>
</feature>
<organism evidence="5 6">
    <name type="scientific">Ruegeria atlantica</name>
    <dbReference type="NCBI Taxonomy" id="81569"/>
    <lineage>
        <taxon>Bacteria</taxon>
        <taxon>Pseudomonadati</taxon>
        <taxon>Pseudomonadota</taxon>
        <taxon>Alphaproteobacteria</taxon>
        <taxon>Rhodobacterales</taxon>
        <taxon>Roseobacteraceae</taxon>
        <taxon>Ruegeria</taxon>
    </lineage>
</organism>
<name>A0AA90Z1H1_9RHOB</name>
<dbReference type="InterPro" id="IPR018976">
    <property type="entry name" value="Imelysin-like"/>
</dbReference>
<dbReference type="GO" id="GO:0030313">
    <property type="term" value="C:cell envelope"/>
    <property type="evidence" value="ECO:0007669"/>
    <property type="project" value="UniProtKB-SubCell"/>
</dbReference>
<dbReference type="Proteomes" id="UP000597886">
    <property type="component" value="Unassembled WGS sequence"/>
</dbReference>
<evidence type="ECO:0000256" key="2">
    <source>
        <dbReference type="ARBA" id="ARBA00022729"/>
    </source>
</evidence>
<dbReference type="Pfam" id="PF09375">
    <property type="entry name" value="Peptidase_M75"/>
    <property type="match status" value="1"/>
</dbReference>
<evidence type="ECO:0000259" key="4">
    <source>
        <dbReference type="Pfam" id="PF09375"/>
    </source>
</evidence>
<dbReference type="EMBL" id="WVRA01000002">
    <property type="protein sequence ID" value="NOE18037.1"/>
    <property type="molecule type" value="Genomic_DNA"/>
</dbReference>
<comment type="caution">
    <text evidence="5">The sequence shown here is derived from an EMBL/GenBank/DDBJ whole genome shotgun (WGS) entry which is preliminary data.</text>
</comment>
<gene>
    <name evidence="5" type="ORF">GS634_07850</name>
</gene>
<dbReference type="InterPro" id="IPR034984">
    <property type="entry name" value="Imelysin-like_IPPA"/>
</dbReference>
<dbReference type="Gene3D" id="1.20.1420.20">
    <property type="entry name" value="M75 peptidase, HXXE motif"/>
    <property type="match status" value="1"/>
</dbReference>
<evidence type="ECO:0000313" key="6">
    <source>
        <dbReference type="Proteomes" id="UP000597886"/>
    </source>
</evidence>
<dbReference type="InterPro" id="IPR038352">
    <property type="entry name" value="Imelysin_sf"/>
</dbReference>